<comment type="subcellular location">
    <subcellularLocation>
        <location evidence="10">Cell inner membrane</location>
    </subcellularLocation>
    <subcellularLocation>
        <location evidence="1">Cell membrane</location>
        <topology evidence="1">Multi-pass membrane protein</topology>
    </subcellularLocation>
</comment>
<dbReference type="PANTHER" id="PTHR47755:SF1">
    <property type="entry name" value="CELL DIVISION PROTEIN FTSX"/>
    <property type="match status" value="1"/>
</dbReference>
<keyword evidence="8 10" id="KW-0472">Membrane</keyword>
<sequence length="334" mass="36222">MATPKQPRAEGGAREGLQLSPAQSYLRHHRRCASDALSFLIGRPFAAALTSLVVGLALSLPLILIFLSYNIDRVVAPLQASGVINVYFDPALTTQQASDLAQVISKRPDVRSTDFIDKTEALEQFKDDPGWSQTLSQLGNNPLPASVVVTPLGIEAPEGASNIPGSPRASALVDALNGLPGVDVVQSDSEWLERLRLIQDFLTSFFAMLVTFFGIIVCVIIINTVRLNVEAKREMILVTQMIGGTHAFVRRPFLYLGFFYSLVGMVIAAIIAVIGAGMLESAMTPLLRSYELDFELYMPDIDAFLGFILLSLVLCVGSAFVAASVQIKRIEYSG</sequence>
<feature type="transmembrane region" description="Helical" evidence="11">
    <location>
        <begin position="253"/>
        <end position="279"/>
    </location>
</feature>
<proteinExistence type="inferred from homology"/>
<feature type="domain" description="ABC3 transporter permease C-terminal" evidence="12">
    <location>
        <begin position="208"/>
        <end position="325"/>
    </location>
</feature>
<keyword evidence="7 11" id="KW-1133">Transmembrane helix</keyword>
<keyword evidence="4 10" id="KW-1003">Cell membrane</keyword>
<organism evidence="14 15">
    <name type="scientific">Allohahella marinimesophila</name>
    <dbReference type="NCBI Taxonomy" id="1054972"/>
    <lineage>
        <taxon>Bacteria</taxon>
        <taxon>Pseudomonadati</taxon>
        <taxon>Pseudomonadota</taxon>
        <taxon>Gammaproteobacteria</taxon>
        <taxon>Oceanospirillales</taxon>
        <taxon>Hahellaceae</taxon>
        <taxon>Allohahella</taxon>
    </lineage>
</organism>
<evidence type="ECO:0000256" key="3">
    <source>
        <dbReference type="ARBA" id="ARBA00021907"/>
    </source>
</evidence>
<feature type="domain" description="FtsX extracellular" evidence="13">
    <location>
        <begin position="84"/>
        <end position="185"/>
    </location>
</feature>
<keyword evidence="9 10" id="KW-0131">Cell cycle</keyword>
<protein>
    <recommendedName>
        <fullName evidence="3 10">Cell division protein FtsX</fullName>
    </recommendedName>
</protein>
<dbReference type="Proteomes" id="UP001501337">
    <property type="component" value="Unassembled WGS sequence"/>
</dbReference>
<evidence type="ECO:0000256" key="7">
    <source>
        <dbReference type="ARBA" id="ARBA00022989"/>
    </source>
</evidence>
<dbReference type="Pfam" id="PF18075">
    <property type="entry name" value="FtsX_ECD"/>
    <property type="match status" value="1"/>
</dbReference>
<dbReference type="InterPro" id="IPR003838">
    <property type="entry name" value="ABC3_permease_C"/>
</dbReference>
<feature type="transmembrane region" description="Helical" evidence="11">
    <location>
        <begin position="201"/>
        <end position="225"/>
    </location>
</feature>
<keyword evidence="5 10" id="KW-0132">Cell division</keyword>
<gene>
    <name evidence="14" type="primary">ftsX</name>
    <name evidence="14" type="ORF">GCM10022278_24740</name>
</gene>
<keyword evidence="15" id="KW-1185">Reference proteome</keyword>
<evidence type="ECO:0000256" key="6">
    <source>
        <dbReference type="ARBA" id="ARBA00022692"/>
    </source>
</evidence>
<evidence type="ECO:0000256" key="8">
    <source>
        <dbReference type="ARBA" id="ARBA00023136"/>
    </source>
</evidence>
<reference evidence="15" key="1">
    <citation type="journal article" date="2019" name="Int. J. Syst. Evol. Microbiol.">
        <title>The Global Catalogue of Microorganisms (GCM) 10K type strain sequencing project: providing services to taxonomists for standard genome sequencing and annotation.</title>
        <authorList>
            <consortium name="The Broad Institute Genomics Platform"/>
            <consortium name="The Broad Institute Genome Sequencing Center for Infectious Disease"/>
            <person name="Wu L."/>
            <person name="Ma J."/>
        </authorList>
    </citation>
    <scope>NUCLEOTIDE SEQUENCE [LARGE SCALE GENOMIC DNA]</scope>
    <source>
        <strain evidence="15">JCM 17555</strain>
    </source>
</reference>
<dbReference type="InterPro" id="IPR004513">
    <property type="entry name" value="FtsX"/>
</dbReference>
<evidence type="ECO:0000256" key="4">
    <source>
        <dbReference type="ARBA" id="ARBA00022475"/>
    </source>
</evidence>
<comment type="similarity">
    <text evidence="2 10">Belongs to the ABC-4 integral membrane protein family. FtsX subfamily.</text>
</comment>
<evidence type="ECO:0000256" key="2">
    <source>
        <dbReference type="ARBA" id="ARBA00007379"/>
    </source>
</evidence>
<evidence type="ECO:0000256" key="5">
    <source>
        <dbReference type="ARBA" id="ARBA00022618"/>
    </source>
</evidence>
<evidence type="ECO:0000259" key="13">
    <source>
        <dbReference type="Pfam" id="PF18075"/>
    </source>
</evidence>
<dbReference type="Pfam" id="PF02687">
    <property type="entry name" value="FtsX"/>
    <property type="match status" value="1"/>
</dbReference>
<dbReference type="PIRSF" id="PIRSF003097">
    <property type="entry name" value="FtsX"/>
    <property type="match status" value="1"/>
</dbReference>
<feature type="transmembrane region" description="Helical" evidence="11">
    <location>
        <begin position="45"/>
        <end position="69"/>
    </location>
</feature>
<keyword evidence="10" id="KW-0997">Cell inner membrane</keyword>
<comment type="caution">
    <text evidence="14">The sequence shown here is derived from an EMBL/GenBank/DDBJ whole genome shotgun (WGS) entry which is preliminary data.</text>
</comment>
<dbReference type="Gene3D" id="3.30.70.3040">
    <property type="match status" value="1"/>
</dbReference>
<evidence type="ECO:0000313" key="14">
    <source>
        <dbReference type="EMBL" id="GAA3965938.1"/>
    </source>
</evidence>
<evidence type="ECO:0000256" key="9">
    <source>
        <dbReference type="ARBA" id="ARBA00023306"/>
    </source>
</evidence>
<evidence type="ECO:0000256" key="11">
    <source>
        <dbReference type="SAM" id="Phobius"/>
    </source>
</evidence>
<name>A0ABP7PI16_9GAMM</name>
<comment type="function">
    <text evidence="10">Part of the ABC transporter FtsEX involved in cellular division.</text>
</comment>
<feature type="transmembrane region" description="Helical" evidence="11">
    <location>
        <begin position="303"/>
        <end position="325"/>
    </location>
</feature>
<dbReference type="InterPro" id="IPR040690">
    <property type="entry name" value="FtsX_ECD"/>
</dbReference>
<dbReference type="PANTHER" id="PTHR47755">
    <property type="entry name" value="CELL DIVISION PROTEIN FTSX"/>
    <property type="match status" value="1"/>
</dbReference>
<evidence type="ECO:0000256" key="10">
    <source>
        <dbReference type="PIRNR" id="PIRNR003097"/>
    </source>
</evidence>
<evidence type="ECO:0000259" key="12">
    <source>
        <dbReference type="Pfam" id="PF02687"/>
    </source>
</evidence>
<accession>A0ABP7PI16</accession>
<evidence type="ECO:0000313" key="15">
    <source>
        <dbReference type="Proteomes" id="UP001501337"/>
    </source>
</evidence>
<evidence type="ECO:0000256" key="1">
    <source>
        <dbReference type="ARBA" id="ARBA00004651"/>
    </source>
</evidence>
<keyword evidence="6 11" id="KW-0812">Transmembrane</keyword>
<dbReference type="EMBL" id="BAABBO010000011">
    <property type="protein sequence ID" value="GAA3965938.1"/>
    <property type="molecule type" value="Genomic_DNA"/>
</dbReference>